<sequence>MAIAVEAMYGYALLTGRRPTGVAAMNRAFLCLLTAWESRSRW</sequence>
<accession>A0ABW1AFM7</accession>
<dbReference type="Proteomes" id="UP001596074">
    <property type="component" value="Unassembled WGS sequence"/>
</dbReference>
<dbReference type="EMBL" id="JBHSON010000109">
    <property type="protein sequence ID" value="MFC5753337.1"/>
    <property type="molecule type" value="Genomic_DNA"/>
</dbReference>
<protein>
    <submittedName>
        <fullName evidence="1">Uncharacterized protein</fullName>
    </submittedName>
</protein>
<organism evidence="1 2">
    <name type="scientific">Actinomadura rugatobispora</name>
    <dbReference type="NCBI Taxonomy" id="1994"/>
    <lineage>
        <taxon>Bacteria</taxon>
        <taxon>Bacillati</taxon>
        <taxon>Actinomycetota</taxon>
        <taxon>Actinomycetes</taxon>
        <taxon>Streptosporangiales</taxon>
        <taxon>Thermomonosporaceae</taxon>
        <taxon>Actinomadura</taxon>
    </lineage>
</organism>
<name>A0ABW1AFM7_9ACTN</name>
<dbReference type="RefSeq" id="WP_378290251.1">
    <property type="nucleotide sequence ID" value="NZ_JBHSON010000109.1"/>
</dbReference>
<evidence type="ECO:0000313" key="1">
    <source>
        <dbReference type="EMBL" id="MFC5753337.1"/>
    </source>
</evidence>
<comment type="caution">
    <text evidence="1">The sequence shown here is derived from an EMBL/GenBank/DDBJ whole genome shotgun (WGS) entry which is preliminary data.</text>
</comment>
<evidence type="ECO:0000313" key="2">
    <source>
        <dbReference type="Proteomes" id="UP001596074"/>
    </source>
</evidence>
<reference evidence="2" key="1">
    <citation type="journal article" date="2019" name="Int. J. Syst. Evol. Microbiol.">
        <title>The Global Catalogue of Microorganisms (GCM) 10K type strain sequencing project: providing services to taxonomists for standard genome sequencing and annotation.</title>
        <authorList>
            <consortium name="The Broad Institute Genomics Platform"/>
            <consortium name="The Broad Institute Genome Sequencing Center for Infectious Disease"/>
            <person name="Wu L."/>
            <person name="Ma J."/>
        </authorList>
    </citation>
    <scope>NUCLEOTIDE SEQUENCE [LARGE SCALE GENOMIC DNA]</scope>
    <source>
        <strain evidence="2">KCTC 42087</strain>
    </source>
</reference>
<proteinExistence type="predicted"/>
<gene>
    <name evidence="1" type="ORF">ACFPZN_47625</name>
</gene>
<keyword evidence="2" id="KW-1185">Reference proteome</keyword>